<accession>A0ACB7YRI9</accession>
<gene>
    <name evidence="1" type="ORF">Vadar_032849</name>
</gene>
<dbReference type="Proteomes" id="UP000828048">
    <property type="component" value="Chromosome 11"/>
</dbReference>
<dbReference type="EMBL" id="CM037161">
    <property type="protein sequence ID" value="KAH7856113.1"/>
    <property type="molecule type" value="Genomic_DNA"/>
</dbReference>
<protein>
    <submittedName>
        <fullName evidence="1">Uncharacterized protein</fullName>
    </submittedName>
</protein>
<proteinExistence type="predicted"/>
<sequence length="293" mass="33646">MFYILVWLPADILYHSVRYVCRQWYNIIQDPHFIKEQLSRSVMGLFSHKIKAPHGFQFTEFGKMGPVVTEGEHKVLGTYINSGDKSLDCLMLTLGKDHAWKLIRREKLSDACSKLWLNRTFSTGEFIYWARDTVSHVVALDVETEIFYEFPSPAVSKILAVQSRWIDVYYSERGKSLSCMVRHHPGLSVDVWVLSDPTSGEWKKIYKIDMDARALISLFDDGMYSLSEECRSLCPIAWVKNGDVLIFVVFGDSGPYVAFDVKTGKTFTFGRREKMSGSMWCGFSYSLVSWTAN</sequence>
<evidence type="ECO:0000313" key="2">
    <source>
        <dbReference type="Proteomes" id="UP000828048"/>
    </source>
</evidence>
<reference evidence="1 2" key="1">
    <citation type="journal article" date="2021" name="Hortic Res">
        <title>High-quality reference genome and annotation aids understanding of berry development for evergreen blueberry (Vaccinium darrowii).</title>
        <authorList>
            <person name="Yu J."/>
            <person name="Hulse-Kemp A.M."/>
            <person name="Babiker E."/>
            <person name="Staton M."/>
        </authorList>
    </citation>
    <scope>NUCLEOTIDE SEQUENCE [LARGE SCALE GENOMIC DNA]</scope>
    <source>
        <strain evidence="2">cv. NJ 8807/NJ 8810</strain>
        <tissue evidence="1">Young leaf</tissue>
    </source>
</reference>
<name>A0ACB7YRI9_9ERIC</name>
<keyword evidence="2" id="KW-1185">Reference proteome</keyword>
<organism evidence="1 2">
    <name type="scientific">Vaccinium darrowii</name>
    <dbReference type="NCBI Taxonomy" id="229202"/>
    <lineage>
        <taxon>Eukaryota</taxon>
        <taxon>Viridiplantae</taxon>
        <taxon>Streptophyta</taxon>
        <taxon>Embryophyta</taxon>
        <taxon>Tracheophyta</taxon>
        <taxon>Spermatophyta</taxon>
        <taxon>Magnoliopsida</taxon>
        <taxon>eudicotyledons</taxon>
        <taxon>Gunneridae</taxon>
        <taxon>Pentapetalae</taxon>
        <taxon>asterids</taxon>
        <taxon>Ericales</taxon>
        <taxon>Ericaceae</taxon>
        <taxon>Vaccinioideae</taxon>
        <taxon>Vaccinieae</taxon>
        <taxon>Vaccinium</taxon>
    </lineage>
</organism>
<comment type="caution">
    <text evidence="1">The sequence shown here is derived from an EMBL/GenBank/DDBJ whole genome shotgun (WGS) entry which is preliminary data.</text>
</comment>
<evidence type="ECO:0000313" key="1">
    <source>
        <dbReference type="EMBL" id="KAH7856113.1"/>
    </source>
</evidence>